<dbReference type="InterPro" id="IPR050763">
    <property type="entry name" value="ABC_transporter_ATP-binding"/>
</dbReference>
<dbReference type="GO" id="GO:0016887">
    <property type="term" value="F:ATP hydrolysis activity"/>
    <property type="evidence" value="ECO:0007669"/>
    <property type="project" value="InterPro"/>
</dbReference>
<feature type="domain" description="ABC transporter" evidence="5">
    <location>
        <begin position="2"/>
        <end position="231"/>
    </location>
</feature>
<dbReference type="PROSITE" id="PS50893">
    <property type="entry name" value="ABC_TRANSPORTER_2"/>
    <property type="match status" value="1"/>
</dbReference>
<dbReference type="InterPro" id="IPR003439">
    <property type="entry name" value="ABC_transporter-like_ATP-bd"/>
</dbReference>
<evidence type="ECO:0000256" key="2">
    <source>
        <dbReference type="ARBA" id="ARBA00022448"/>
    </source>
</evidence>
<name>A0A1F5SJ14_9BACT</name>
<evidence type="ECO:0000256" key="4">
    <source>
        <dbReference type="ARBA" id="ARBA00022840"/>
    </source>
</evidence>
<dbReference type="CDD" id="cd03230">
    <property type="entry name" value="ABC_DR_subfamily_A"/>
    <property type="match status" value="1"/>
</dbReference>
<dbReference type="Gene3D" id="3.40.50.300">
    <property type="entry name" value="P-loop containing nucleotide triphosphate hydrolases"/>
    <property type="match status" value="1"/>
</dbReference>
<proteinExistence type="inferred from homology"/>
<comment type="caution">
    <text evidence="6">The sequence shown here is derived from an EMBL/GenBank/DDBJ whole genome shotgun (WGS) entry which is preliminary data.</text>
</comment>
<keyword evidence="4" id="KW-0067">ATP-binding</keyword>
<evidence type="ECO:0000313" key="6">
    <source>
        <dbReference type="EMBL" id="OGF26664.1"/>
    </source>
</evidence>
<dbReference type="AlphaFoldDB" id="A0A1F5SJ14"/>
<reference evidence="6 7" key="1">
    <citation type="journal article" date="2016" name="Nat. Commun.">
        <title>Thousands of microbial genomes shed light on interconnected biogeochemical processes in an aquifer system.</title>
        <authorList>
            <person name="Anantharaman K."/>
            <person name="Brown C.T."/>
            <person name="Hug L.A."/>
            <person name="Sharon I."/>
            <person name="Castelle C.J."/>
            <person name="Probst A.J."/>
            <person name="Thomas B.C."/>
            <person name="Singh A."/>
            <person name="Wilkins M.J."/>
            <person name="Karaoz U."/>
            <person name="Brodie E.L."/>
            <person name="Williams K.H."/>
            <person name="Hubbard S.S."/>
            <person name="Banfield J.F."/>
        </authorList>
    </citation>
    <scope>NUCLEOTIDE SEQUENCE [LARGE SCALE GENOMIC DNA]</scope>
</reference>
<keyword evidence="2" id="KW-0813">Transport</keyword>
<dbReference type="SUPFAM" id="SSF52540">
    <property type="entry name" value="P-loop containing nucleoside triphosphate hydrolases"/>
    <property type="match status" value="1"/>
</dbReference>
<evidence type="ECO:0000259" key="5">
    <source>
        <dbReference type="PROSITE" id="PS50893"/>
    </source>
</evidence>
<dbReference type="EMBL" id="MFGC01000033">
    <property type="protein sequence ID" value="OGF26664.1"/>
    <property type="molecule type" value="Genomic_DNA"/>
</dbReference>
<dbReference type="Pfam" id="PF00005">
    <property type="entry name" value="ABC_tran"/>
    <property type="match status" value="1"/>
</dbReference>
<dbReference type="PANTHER" id="PTHR42711">
    <property type="entry name" value="ABC TRANSPORTER ATP-BINDING PROTEIN"/>
    <property type="match status" value="1"/>
</dbReference>
<dbReference type="InterPro" id="IPR027417">
    <property type="entry name" value="P-loop_NTPase"/>
</dbReference>
<dbReference type="InterPro" id="IPR003593">
    <property type="entry name" value="AAA+_ATPase"/>
</dbReference>
<comment type="similarity">
    <text evidence="1">Belongs to the ABC transporter superfamily.</text>
</comment>
<evidence type="ECO:0000256" key="3">
    <source>
        <dbReference type="ARBA" id="ARBA00022741"/>
    </source>
</evidence>
<evidence type="ECO:0000256" key="1">
    <source>
        <dbReference type="ARBA" id="ARBA00005417"/>
    </source>
</evidence>
<dbReference type="STRING" id="1797995.A2242_01695"/>
<keyword evidence="3" id="KW-0547">Nucleotide-binding</keyword>
<accession>A0A1F5SJ14</accession>
<sequence length="309" mass="34606">MISIQNLQKRIKNTKILNDISFMVQNGEILGFLGPNGAGKSTTMKILTGFWTPSGGSVTINGLDVQKDSLKIRGIIGYLPETVPLYDEMKVYEYLKWIAEVRGIAVENIKERIRAVVKDCGLEKVITKPIEELSKGYRQRVGLAQAIIHEPEILILDEPTTGLDPNQIVEIRNLIKTIGRNKTVIFSTHILSEVQATCDRVVIINNGTIVGQGTPAELASRSGAQEVIYVKIKGPCELVRDALDALEQIEEILHKDQEGEEIFGFEIKPKIGIDVREHIADVVMRNNWSILEFNRKTASMEDVFRELTK</sequence>
<protein>
    <recommendedName>
        <fullName evidence="5">ABC transporter domain-containing protein</fullName>
    </recommendedName>
</protein>
<organism evidence="6 7">
    <name type="scientific">Candidatus Falkowbacteria bacterium RIFOXYA2_FULL_47_9</name>
    <dbReference type="NCBI Taxonomy" id="1797995"/>
    <lineage>
        <taxon>Bacteria</taxon>
        <taxon>Candidatus Falkowiibacteriota</taxon>
    </lineage>
</organism>
<dbReference type="SMART" id="SM00382">
    <property type="entry name" value="AAA"/>
    <property type="match status" value="1"/>
</dbReference>
<gene>
    <name evidence="6" type="ORF">A2242_01695</name>
</gene>
<dbReference type="PANTHER" id="PTHR42711:SF5">
    <property type="entry name" value="ABC TRANSPORTER ATP-BINDING PROTEIN NATA"/>
    <property type="match status" value="1"/>
</dbReference>
<dbReference type="Proteomes" id="UP000178925">
    <property type="component" value="Unassembled WGS sequence"/>
</dbReference>
<dbReference type="GO" id="GO:0005524">
    <property type="term" value="F:ATP binding"/>
    <property type="evidence" value="ECO:0007669"/>
    <property type="project" value="UniProtKB-KW"/>
</dbReference>
<evidence type="ECO:0000313" key="7">
    <source>
        <dbReference type="Proteomes" id="UP000178925"/>
    </source>
</evidence>